<keyword evidence="5" id="KW-1185">Reference proteome</keyword>
<feature type="signal peptide" evidence="3">
    <location>
        <begin position="1"/>
        <end position="26"/>
    </location>
</feature>
<sequence>MNSPKKHRLNTLFLCGLFSLTPMSYAQDPMQITTKSTQSTSFNMLSAYTHQQYQIDIYFPPSSNLPSEGYHVLYLLDGNAVIESAKTLTNILTTSSKSSANTTPVALVSIGYISTKNGFNTVQRALDYTPTPNTQQYARPPTVFGGAQLFSKFIEKELQPRIEHEYFINTQAQAIYGHSLGGLFVLNLLSQKNHLFNRFIAASPSIWFNQYETINKPFKLKSNQMLMITFGSNEGAGPSGDTVHHAKEMRDKLFSTLKNTDNTWTYIQPGDQHIMSLYSTLPKAILLTSCNSLVACHEQLDPQ</sequence>
<reference evidence="4 5" key="1">
    <citation type="submission" date="2019-08" db="EMBL/GenBank/DDBJ databases">
        <title>Five species of Acinetobacter isolated from floral nectar and animal pollinators.</title>
        <authorList>
            <person name="Hendry T.A."/>
        </authorList>
    </citation>
    <scope>NUCLEOTIDE SEQUENCE [LARGE SCALE GENOMIC DNA]</scope>
    <source>
        <strain evidence="4 5">MD18.27</strain>
    </source>
</reference>
<dbReference type="RefSeq" id="WP_325774926.1">
    <property type="nucleotide sequence ID" value="NZ_VTDN01000003.1"/>
</dbReference>
<name>A0ABU6DRC6_9GAMM</name>
<dbReference type="Proteomes" id="UP001339883">
    <property type="component" value="Unassembled WGS sequence"/>
</dbReference>
<dbReference type="PANTHER" id="PTHR40841">
    <property type="entry name" value="SIDEROPHORE TRIACETYLFUSARININE C ESTERASE"/>
    <property type="match status" value="1"/>
</dbReference>
<evidence type="ECO:0000313" key="5">
    <source>
        <dbReference type="Proteomes" id="UP001339883"/>
    </source>
</evidence>
<comment type="similarity">
    <text evidence="1">Belongs to the esterase D family.</text>
</comment>
<evidence type="ECO:0000313" key="4">
    <source>
        <dbReference type="EMBL" id="MEB5476413.1"/>
    </source>
</evidence>
<dbReference type="EMBL" id="VTDN01000003">
    <property type="protein sequence ID" value="MEB5476413.1"/>
    <property type="molecule type" value="Genomic_DNA"/>
</dbReference>
<gene>
    <name evidence="4" type="ORF">I2F25_04985</name>
</gene>
<keyword evidence="2 4" id="KW-0378">Hydrolase</keyword>
<protein>
    <submittedName>
        <fullName evidence="4">Alpha/beta hydrolase</fullName>
    </submittedName>
</protein>
<dbReference type="SUPFAM" id="SSF53474">
    <property type="entry name" value="alpha/beta-Hydrolases"/>
    <property type="match status" value="1"/>
</dbReference>
<dbReference type="InterPro" id="IPR000801">
    <property type="entry name" value="Esterase-like"/>
</dbReference>
<dbReference type="InterPro" id="IPR052558">
    <property type="entry name" value="Siderophore_Hydrolase_D"/>
</dbReference>
<dbReference type="InterPro" id="IPR029058">
    <property type="entry name" value="AB_hydrolase_fold"/>
</dbReference>
<dbReference type="Pfam" id="PF00756">
    <property type="entry name" value="Esterase"/>
    <property type="match status" value="1"/>
</dbReference>
<organism evidence="4 5">
    <name type="scientific">Acinetobacter pollinis</name>
    <dbReference type="NCBI Taxonomy" id="2605270"/>
    <lineage>
        <taxon>Bacteria</taxon>
        <taxon>Pseudomonadati</taxon>
        <taxon>Pseudomonadota</taxon>
        <taxon>Gammaproteobacteria</taxon>
        <taxon>Moraxellales</taxon>
        <taxon>Moraxellaceae</taxon>
        <taxon>Acinetobacter</taxon>
    </lineage>
</organism>
<dbReference type="Gene3D" id="3.40.50.1820">
    <property type="entry name" value="alpha/beta hydrolase"/>
    <property type="match status" value="1"/>
</dbReference>
<keyword evidence="3" id="KW-0732">Signal</keyword>
<evidence type="ECO:0000256" key="3">
    <source>
        <dbReference type="SAM" id="SignalP"/>
    </source>
</evidence>
<accession>A0ABU6DRC6</accession>
<dbReference type="GO" id="GO:0016787">
    <property type="term" value="F:hydrolase activity"/>
    <property type="evidence" value="ECO:0007669"/>
    <property type="project" value="UniProtKB-KW"/>
</dbReference>
<evidence type="ECO:0000256" key="2">
    <source>
        <dbReference type="ARBA" id="ARBA00022801"/>
    </source>
</evidence>
<evidence type="ECO:0000256" key="1">
    <source>
        <dbReference type="ARBA" id="ARBA00005622"/>
    </source>
</evidence>
<dbReference type="PANTHER" id="PTHR40841:SF2">
    <property type="entry name" value="SIDEROPHORE-DEGRADING ESTERASE (EUROFUNG)"/>
    <property type="match status" value="1"/>
</dbReference>
<comment type="caution">
    <text evidence="4">The sequence shown here is derived from an EMBL/GenBank/DDBJ whole genome shotgun (WGS) entry which is preliminary data.</text>
</comment>
<proteinExistence type="inferred from homology"/>
<feature type="chain" id="PRO_5045097473" evidence="3">
    <location>
        <begin position="27"/>
        <end position="303"/>
    </location>
</feature>